<gene>
    <name evidence="1" type="ORF">IE4872_PC00377</name>
</gene>
<sequence>MTRRHAVNRRIYRLLPSDKAKGFIERALRQATVQMVPSSLDEYCDKLWVSSDWSFHMGVPAFARGFIFDQRATSGNVVSAPSAKS</sequence>
<evidence type="ECO:0000313" key="1">
    <source>
        <dbReference type="EMBL" id="APO70394.1"/>
    </source>
</evidence>
<reference evidence="1 2" key="1">
    <citation type="submission" date="2016-09" db="EMBL/GenBank/DDBJ databases">
        <title>The complete genome sequences of Rhizobium gallicum, symbiovars gallicum and phaseoli, symbionts associated to common bean (Phaseolus vulgaris).</title>
        <authorList>
            <person name="Bustos P."/>
            <person name="Santamaria R.I."/>
            <person name="Perez-Carrascal O.M."/>
            <person name="Juarez S."/>
            <person name="Lozano L."/>
            <person name="Martinez-Flores I."/>
            <person name="Martinez-Romero E."/>
            <person name="Cevallos M."/>
            <person name="Romero D."/>
            <person name="Davila G."/>
            <person name="Gonzalez V."/>
        </authorList>
    </citation>
    <scope>NUCLEOTIDE SEQUENCE [LARGE SCALE GENOMIC DNA]</scope>
    <source>
        <strain evidence="1 2">IE4872</strain>
        <plasmid evidence="2">prgalie4872c</plasmid>
    </source>
</reference>
<dbReference type="AlphaFoldDB" id="A0A1L5NR93"/>
<evidence type="ECO:0000313" key="2">
    <source>
        <dbReference type="Proteomes" id="UP000184749"/>
    </source>
</evidence>
<keyword evidence="1" id="KW-0614">Plasmid</keyword>
<dbReference type="Proteomes" id="UP000184749">
    <property type="component" value="Plasmid pRgalIE4872c"/>
</dbReference>
<geneLocation type="plasmid" evidence="2">
    <name>prgalie4872c</name>
</geneLocation>
<proteinExistence type="predicted"/>
<name>A0A1L5NR93_9HYPH</name>
<accession>A0A1L5NR93</accession>
<organism evidence="1 2">
    <name type="scientific">Rhizobium gallicum</name>
    <dbReference type="NCBI Taxonomy" id="56730"/>
    <lineage>
        <taxon>Bacteria</taxon>
        <taxon>Pseudomonadati</taxon>
        <taxon>Pseudomonadota</taxon>
        <taxon>Alphaproteobacteria</taxon>
        <taxon>Hyphomicrobiales</taxon>
        <taxon>Rhizobiaceae</taxon>
        <taxon>Rhizobium/Agrobacterium group</taxon>
        <taxon>Rhizobium</taxon>
    </lineage>
</organism>
<dbReference type="EMBL" id="CP017104">
    <property type="protein sequence ID" value="APO70394.1"/>
    <property type="molecule type" value="Genomic_DNA"/>
</dbReference>
<protein>
    <submittedName>
        <fullName evidence="1">Uncharacterized protein</fullName>
    </submittedName>
</protein>